<evidence type="ECO:0000259" key="6">
    <source>
        <dbReference type="Pfam" id="PF12705"/>
    </source>
</evidence>
<protein>
    <submittedName>
        <fullName evidence="7">PD-(D/E)XK nuclease family protein</fullName>
    </submittedName>
</protein>
<comment type="caution">
    <text evidence="7">The sequence shown here is derived from an EMBL/GenBank/DDBJ whole genome shotgun (WGS) entry which is preliminary data.</text>
</comment>
<sequence>MPLHRHILDHADAVLAAAREQLAVHQAAGLVPVLLVPSAAAAARTRRALAGGPCGFGVRVETPASWVRDRWELYGDGRRIVSAAERTLLLQRACSEADRAALEATSGTVDLLARIAREALPFVLEANASDAVETRAELSAAERDVLAVLGRYAALLAERDLCEASQAAAWLPAALGQAAPLVLAGFDELGLAEERLVNALAARTDVTRFDDGCRAPSASPERAAEVQGLLSRLFKPTEGAPLEPTGRVRFLLPAGRYAAPVLIADAVKDAVARERACAQRDGRAPLPVVVAARDPRALFDEVADALAEDGVDAAVTASRAFADTAFGRAFLALHAFMRGTCRVALASDFAFSPFSGVSRRSACELDAAWRADRTVDRARIVRALSEKSEAAAEALAALAADDVGGALAGLEARLRSRVDLDPAFRAEQLAAVSRARGFAGACAQAGVAFADALPLLERLPVAASARTASGEGQRPDVLFLSLAEAAERPTCSCATLVLCDLTASAYPVRAVEDGGTLLLAKLGLDHPTDALADGRRLFFRALSSARDAVVCERVLNTVDADEAYPAVMLEELLDCYRGPGHDKVDGITGLPLPLAPFAKQAGEDALHGNLALGCAGVAACDTDARPLLSWELPPAGAVSPAQRARIVLPRSPREGLPSAGAPLALSPSALESYLECPYKWFALRRLRLSEPDAGFGPLEMGSFSHGVLKSFYEHFQAAGHAKVQPATLGEARALLRETFERHLAFQPELKHSCNPLIPRTSFERAETNDLEKKLVAFLDREAALLPGFAPRYFEFDFGSAADFPYAGCLLRGSVDRIDVNERGQAVVIDYKGSLGNDYALDSSSPAAQAGGAVLPHKVQTLMYAQVARRALGLEVVGALYVSYGRDRRVAGAFDRAVVGEQDVPGIDVERCGVPGPAAEALGVSSFGELVDAVEERIAGAVRLLADGCIGPDPRGGDPCGYCPVLTCERRRIS</sequence>
<evidence type="ECO:0000256" key="5">
    <source>
        <dbReference type="ARBA" id="ARBA00023204"/>
    </source>
</evidence>
<evidence type="ECO:0000256" key="3">
    <source>
        <dbReference type="ARBA" id="ARBA00022806"/>
    </source>
</evidence>
<reference evidence="7 8" key="1">
    <citation type="journal article" date="2018" name="Elife">
        <title>Discovery and characterization of a prevalent human gut bacterial enzyme sufficient for the inactivation of a family of plant toxins.</title>
        <authorList>
            <person name="Koppel N."/>
            <person name="Bisanz J.E."/>
            <person name="Pandelia M.E."/>
            <person name="Turnbaugh P.J."/>
            <person name="Balskus E.P."/>
        </authorList>
    </citation>
    <scope>NUCLEOTIDE SEQUENCE [LARGE SCALE GENOMIC DNA]</scope>
    <source>
        <strain evidence="7 8">DSM 16107</strain>
    </source>
</reference>
<dbReference type="EMBL" id="PPTT01000004">
    <property type="protein sequence ID" value="RDB70789.1"/>
    <property type="molecule type" value="Genomic_DNA"/>
</dbReference>
<proteinExistence type="predicted"/>
<name>A0ABX9HM10_9ACTN</name>
<dbReference type="InterPro" id="IPR027417">
    <property type="entry name" value="P-loop_NTPase"/>
</dbReference>
<dbReference type="Pfam" id="PF12705">
    <property type="entry name" value="PDDEXK_1"/>
    <property type="match status" value="1"/>
</dbReference>
<keyword evidence="8" id="KW-1185">Reference proteome</keyword>
<keyword evidence="4" id="KW-0269">Exonuclease</keyword>
<evidence type="ECO:0000256" key="1">
    <source>
        <dbReference type="ARBA" id="ARBA00022722"/>
    </source>
</evidence>
<accession>A0ABX9HM10</accession>
<keyword evidence="4" id="KW-0378">Hydrolase</keyword>
<evidence type="ECO:0000256" key="4">
    <source>
        <dbReference type="ARBA" id="ARBA00022839"/>
    </source>
</evidence>
<evidence type="ECO:0000256" key="2">
    <source>
        <dbReference type="ARBA" id="ARBA00022763"/>
    </source>
</evidence>
<keyword evidence="1" id="KW-0540">Nuclease</keyword>
<dbReference type="Gene3D" id="3.40.50.300">
    <property type="entry name" value="P-loop containing nucleotide triphosphate hydrolases"/>
    <property type="match status" value="1"/>
</dbReference>
<dbReference type="SUPFAM" id="SSF52540">
    <property type="entry name" value="P-loop containing nucleoside triphosphate hydrolases"/>
    <property type="match status" value="1"/>
</dbReference>
<dbReference type="InterPro" id="IPR011604">
    <property type="entry name" value="PDDEXK-like_dom_sf"/>
</dbReference>
<evidence type="ECO:0000313" key="7">
    <source>
        <dbReference type="EMBL" id="RDB70789.1"/>
    </source>
</evidence>
<keyword evidence="3" id="KW-0347">Helicase</keyword>
<dbReference type="Proteomes" id="UP000253817">
    <property type="component" value="Unassembled WGS sequence"/>
</dbReference>
<keyword evidence="3" id="KW-0067">ATP-binding</keyword>
<keyword evidence="2" id="KW-0227">DNA damage</keyword>
<keyword evidence="5" id="KW-0234">DNA repair</keyword>
<dbReference type="InterPro" id="IPR038726">
    <property type="entry name" value="PDDEXK_AddAB-type"/>
</dbReference>
<gene>
    <name evidence="7" type="ORF">C1876_03515</name>
</gene>
<evidence type="ECO:0000313" key="8">
    <source>
        <dbReference type="Proteomes" id="UP000253817"/>
    </source>
</evidence>
<feature type="domain" description="PD-(D/E)XK endonuclease-like" evidence="6">
    <location>
        <begin position="665"/>
        <end position="965"/>
    </location>
</feature>
<organism evidence="7 8">
    <name type="scientific">Eggerthella sinensis</name>
    <dbReference type="NCBI Taxonomy" id="242230"/>
    <lineage>
        <taxon>Bacteria</taxon>
        <taxon>Bacillati</taxon>
        <taxon>Actinomycetota</taxon>
        <taxon>Coriobacteriia</taxon>
        <taxon>Eggerthellales</taxon>
        <taxon>Eggerthellaceae</taxon>
        <taxon>Eggerthella</taxon>
    </lineage>
</organism>
<dbReference type="Gene3D" id="3.90.320.10">
    <property type="match status" value="1"/>
</dbReference>
<keyword evidence="3" id="KW-0547">Nucleotide-binding</keyword>